<comment type="catalytic activity">
    <reaction evidence="1">
        <text>queuosine 5'-phosphate + H2O = queuine + D-ribose 5-phosphate</text>
        <dbReference type="Rhea" id="RHEA:75387"/>
        <dbReference type="ChEBI" id="CHEBI:15377"/>
        <dbReference type="ChEBI" id="CHEBI:17433"/>
        <dbReference type="ChEBI" id="CHEBI:78346"/>
        <dbReference type="ChEBI" id="CHEBI:194371"/>
    </reaction>
    <physiologicalReaction direction="left-to-right" evidence="1">
        <dbReference type="Rhea" id="RHEA:75388"/>
    </physiologicalReaction>
</comment>
<dbReference type="Proteomes" id="UP000023152">
    <property type="component" value="Unassembled WGS sequence"/>
</dbReference>
<dbReference type="Pfam" id="PF10343">
    <property type="entry name" value="Q_salvage"/>
    <property type="match status" value="1"/>
</dbReference>
<evidence type="ECO:0000313" key="3">
    <source>
        <dbReference type="EMBL" id="ETO34962.1"/>
    </source>
</evidence>
<dbReference type="EMBL" id="ASPP01002087">
    <property type="protein sequence ID" value="ETO34962.1"/>
    <property type="molecule type" value="Genomic_DNA"/>
</dbReference>
<accession>X6PBD1</accession>
<keyword evidence="1" id="KW-0378">Hydrolase</keyword>
<gene>
    <name evidence="3" type="ORF">RFI_02111</name>
</gene>
<evidence type="ECO:0000256" key="1">
    <source>
        <dbReference type="RuleBase" id="RU365002"/>
    </source>
</evidence>
<dbReference type="EC" id="3.2.2.-" evidence="1"/>
<evidence type="ECO:0000256" key="2">
    <source>
        <dbReference type="SAM" id="MobiDB-lite"/>
    </source>
</evidence>
<dbReference type="PANTHER" id="PTHR21314:SF1">
    <property type="entry name" value="QUEUOSINE SALVAGE PROTEIN"/>
    <property type="match status" value="1"/>
</dbReference>
<dbReference type="OrthoDB" id="416777at2759"/>
<feature type="region of interest" description="Disordered" evidence="2">
    <location>
        <begin position="83"/>
        <end position="105"/>
    </location>
</feature>
<proteinExistence type="inferred from homology"/>
<comment type="caution">
    <text evidence="3">The sequence shown here is derived from an EMBL/GenBank/DDBJ whole genome shotgun (WGS) entry which is preliminary data.</text>
</comment>
<protein>
    <recommendedName>
        <fullName evidence="1">Queuosine 5'-phosphate N-glycosylase/hydrolase</fullName>
        <ecNumber evidence="1">3.2.2.-</ecNumber>
    </recommendedName>
    <alternativeName>
        <fullName evidence="1">Queuosine-nucleotide N-glycosylase/hydrolase</fullName>
    </alternativeName>
</protein>
<name>X6PBD1_RETFI</name>
<dbReference type="GO" id="GO:0006400">
    <property type="term" value="P:tRNA modification"/>
    <property type="evidence" value="ECO:0007669"/>
    <property type="project" value="TreeGrafter"/>
</dbReference>
<dbReference type="InterPro" id="IPR019438">
    <property type="entry name" value="Q_salvage"/>
</dbReference>
<evidence type="ECO:0000313" key="4">
    <source>
        <dbReference type="Proteomes" id="UP000023152"/>
    </source>
</evidence>
<dbReference type="GO" id="GO:0016787">
    <property type="term" value="F:hydrolase activity"/>
    <property type="evidence" value="ECO:0007669"/>
    <property type="project" value="UniProtKB-KW"/>
</dbReference>
<sequence length="484" mass="55937">MQAEEKVSSSLASFFLSDDYCPAIPFRWPKNALIPYETDPVVLINTSCEEFIKHSKYVELNVSKLDEYAKSLNSKEVKGAFTPHTWNWEPPSSKDKDPKKASEEKASSLTNREIINATFIYCLLQFGSGYRKPLHEACNGRGASLTIGVGLKNMISKKIMNDARNFYQLKAEDISALFDIPYAKHESLKCLCQMIVDVLVEAADVITKEYEMKDFADYFYHYMHLYKQLAVFVNTIIKINNNNNNNIKNSATVTFNTYPLGIKLAPALKKNGEGPNRTYVLSCTDKSVSEKIPDNSVLYRINDTIVFHWKFEKVIELVNRLKEQHAKLTMEFVCDTNKDEKKEDHNDSPQYYQNICIFFFKRAQLILMELQNNLRPFKEKDMNVSAVIDNVVPCVLIKDQMIVFKSNVSKELSHYLQSGKHVLKAGELEAEIRAAGIYCVQEILKKRTTLDINSCELTFFLWKKGKWEGYREFERHYTRDSVFY</sequence>
<organism evidence="3 4">
    <name type="scientific">Reticulomyxa filosa</name>
    <dbReference type="NCBI Taxonomy" id="46433"/>
    <lineage>
        <taxon>Eukaryota</taxon>
        <taxon>Sar</taxon>
        <taxon>Rhizaria</taxon>
        <taxon>Retaria</taxon>
        <taxon>Foraminifera</taxon>
        <taxon>Monothalamids</taxon>
        <taxon>Reticulomyxidae</taxon>
        <taxon>Reticulomyxa</taxon>
    </lineage>
</organism>
<dbReference type="PANTHER" id="PTHR21314">
    <property type="entry name" value="QUEUOSINE 5'-PHOSPHATE N-GLYCOSYLASE_HYDROLASE-RELATED"/>
    <property type="match status" value="1"/>
</dbReference>
<comment type="function">
    <text evidence="1">Catalyzes the hydrolysis of queuosine 5'-phosphate, releasing the nucleobase queuine (q). Is required for salvage of queuine from exogenous queuosine (Q) that is imported and then converted to queuosine 5'-phosphate intracellularly.</text>
</comment>
<comment type="similarity">
    <text evidence="1">Belongs to the QNG1 protein family.</text>
</comment>
<keyword evidence="4" id="KW-1185">Reference proteome</keyword>
<dbReference type="AlphaFoldDB" id="X6PBD1"/>
<reference evidence="3 4" key="1">
    <citation type="journal article" date="2013" name="Curr. Biol.">
        <title>The Genome of the Foraminiferan Reticulomyxa filosa.</title>
        <authorList>
            <person name="Glockner G."/>
            <person name="Hulsmann N."/>
            <person name="Schleicher M."/>
            <person name="Noegel A.A."/>
            <person name="Eichinger L."/>
            <person name="Gallinger C."/>
            <person name="Pawlowski J."/>
            <person name="Sierra R."/>
            <person name="Euteneuer U."/>
            <person name="Pillet L."/>
            <person name="Moustafa A."/>
            <person name="Platzer M."/>
            <person name="Groth M."/>
            <person name="Szafranski K."/>
            <person name="Schliwa M."/>
        </authorList>
    </citation>
    <scope>NUCLEOTIDE SEQUENCE [LARGE SCALE GENOMIC DNA]</scope>
</reference>
<feature type="compositionally biased region" description="Basic and acidic residues" evidence="2">
    <location>
        <begin position="92"/>
        <end position="105"/>
    </location>
</feature>